<dbReference type="InterPro" id="IPR002487">
    <property type="entry name" value="TF_Kbox"/>
</dbReference>
<dbReference type="SMART" id="SM00432">
    <property type="entry name" value="MADS"/>
    <property type="match status" value="1"/>
</dbReference>
<proteinExistence type="predicted"/>
<feature type="region of interest" description="Disordered" evidence="6">
    <location>
        <begin position="216"/>
        <end position="235"/>
    </location>
</feature>
<evidence type="ECO:0000313" key="9">
    <source>
        <dbReference type="EMBL" id="KAK4280284.1"/>
    </source>
</evidence>
<sequence length="247" mass="28459">MGRGRVELRRIENKISRQVTFSKRRSGLFKKAQEISVLCDAQVALIIFSTKGKLFEFSSDSSLDGILERYERQTHTEQLAEVNNKESQGNLSLEFYKLNTKAKILEKNIRNYGGHDLDVLSLRELQNLENQIDTAIKRIRTRKNQLMNESISEHQKKARTLQEQNNTLAKKVKEKEKKLTENPQKEKYPQGQNLSGFNAPAPQLQLPTLTLGASLQGREEEEEGEAHQTAPRRSTIMPPWMLHHLIR</sequence>
<dbReference type="FunFam" id="3.40.1810.10:FF:000003">
    <property type="entry name" value="MADS-box transcription factor MADS-MC"/>
    <property type="match status" value="1"/>
</dbReference>
<dbReference type="Pfam" id="PF00319">
    <property type="entry name" value="SRF-TF"/>
    <property type="match status" value="1"/>
</dbReference>
<comment type="subcellular location">
    <subcellularLocation>
        <location evidence="1">Nucleus</location>
    </subcellularLocation>
</comment>
<dbReference type="GO" id="GO:0045944">
    <property type="term" value="P:positive regulation of transcription by RNA polymerase II"/>
    <property type="evidence" value="ECO:0007669"/>
    <property type="project" value="InterPro"/>
</dbReference>
<gene>
    <name evidence="9" type="ORF">QN277_011926</name>
</gene>
<feature type="compositionally biased region" description="Basic and acidic residues" evidence="6">
    <location>
        <begin position="171"/>
        <end position="188"/>
    </location>
</feature>
<protein>
    <submittedName>
        <fullName evidence="9">Uncharacterized protein</fullName>
    </submittedName>
</protein>
<dbReference type="InterPro" id="IPR002100">
    <property type="entry name" value="TF_MADSbox"/>
</dbReference>
<dbReference type="PROSITE" id="PS50066">
    <property type="entry name" value="MADS_BOX_2"/>
    <property type="match status" value="1"/>
</dbReference>
<dbReference type="InterPro" id="IPR036879">
    <property type="entry name" value="TF_MADSbox_sf"/>
</dbReference>
<evidence type="ECO:0000256" key="6">
    <source>
        <dbReference type="SAM" id="MobiDB-lite"/>
    </source>
</evidence>
<evidence type="ECO:0000313" key="10">
    <source>
        <dbReference type="Proteomes" id="UP001293593"/>
    </source>
</evidence>
<feature type="domain" description="MADS-box" evidence="7">
    <location>
        <begin position="1"/>
        <end position="61"/>
    </location>
</feature>
<comment type="caution">
    <text evidence="9">The sequence shown here is derived from an EMBL/GenBank/DDBJ whole genome shotgun (WGS) entry which is preliminary data.</text>
</comment>
<name>A0AAE1MZP3_9FABA</name>
<evidence type="ECO:0000256" key="1">
    <source>
        <dbReference type="ARBA" id="ARBA00004123"/>
    </source>
</evidence>
<evidence type="ECO:0000256" key="2">
    <source>
        <dbReference type="ARBA" id="ARBA00023015"/>
    </source>
</evidence>
<dbReference type="GO" id="GO:0005634">
    <property type="term" value="C:nucleus"/>
    <property type="evidence" value="ECO:0007669"/>
    <property type="project" value="UniProtKB-SubCell"/>
</dbReference>
<keyword evidence="2" id="KW-0805">Transcription regulation</keyword>
<evidence type="ECO:0000256" key="3">
    <source>
        <dbReference type="ARBA" id="ARBA00023125"/>
    </source>
</evidence>
<organism evidence="9 10">
    <name type="scientific">Acacia crassicarpa</name>
    <name type="common">northern wattle</name>
    <dbReference type="NCBI Taxonomy" id="499986"/>
    <lineage>
        <taxon>Eukaryota</taxon>
        <taxon>Viridiplantae</taxon>
        <taxon>Streptophyta</taxon>
        <taxon>Embryophyta</taxon>
        <taxon>Tracheophyta</taxon>
        <taxon>Spermatophyta</taxon>
        <taxon>Magnoliopsida</taxon>
        <taxon>eudicotyledons</taxon>
        <taxon>Gunneridae</taxon>
        <taxon>Pentapetalae</taxon>
        <taxon>rosids</taxon>
        <taxon>fabids</taxon>
        <taxon>Fabales</taxon>
        <taxon>Fabaceae</taxon>
        <taxon>Caesalpinioideae</taxon>
        <taxon>mimosoid clade</taxon>
        <taxon>Acacieae</taxon>
        <taxon>Acacia</taxon>
    </lineage>
</organism>
<dbReference type="Proteomes" id="UP001293593">
    <property type="component" value="Unassembled WGS sequence"/>
</dbReference>
<accession>A0AAE1MZP3</accession>
<keyword evidence="5" id="KW-0539">Nucleus</keyword>
<feature type="region of interest" description="Disordered" evidence="6">
    <location>
        <begin position="169"/>
        <end position="202"/>
    </location>
</feature>
<dbReference type="InterPro" id="IPR050142">
    <property type="entry name" value="MADS-box/MEF2_TF"/>
</dbReference>
<keyword evidence="3" id="KW-0238">DNA-binding</keyword>
<dbReference type="CDD" id="cd00265">
    <property type="entry name" value="MADS_MEF2_like"/>
    <property type="match status" value="1"/>
</dbReference>
<dbReference type="PROSITE" id="PS51297">
    <property type="entry name" value="K_BOX"/>
    <property type="match status" value="1"/>
</dbReference>
<reference evidence="9" key="1">
    <citation type="submission" date="2023-10" db="EMBL/GenBank/DDBJ databases">
        <title>Chromosome-level genome of the transformable northern wattle, Acacia crassicarpa.</title>
        <authorList>
            <person name="Massaro I."/>
            <person name="Sinha N.R."/>
            <person name="Poethig S."/>
            <person name="Leichty A.R."/>
        </authorList>
    </citation>
    <scope>NUCLEOTIDE SEQUENCE</scope>
    <source>
        <strain evidence="9">Acra3RX</strain>
        <tissue evidence="9">Leaf</tissue>
    </source>
</reference>
<evidence type="ECO:0000256" key="5">
    <source>
        <dbReference type="ARBA" id="ARBA00023242"/>
    </source>
</evidence>
<dbReference type="GO" id="GO:0003700">
    <property type="term" value="F:DNA-binding transcription factor activity"/>
    <property type="evidence" value="ECO:0007669"/>
    <property type="project" value="InterPro"/>
</dbReference>
<dbReference type="Gene3D" id="3.40.1810.10">
    <property type="entry name" value="Transcription factor, MADS-box"/>
    <property type="match status" value="1"/>
</dbReference>
<keyword evidence="4" id="KW-0804">Transcription</keyword>
<dbReference type="PRINTS" id="PR00404">
    <property type="entry name" value="MADSDOMAIN"/>
</dbReference>
<evidence type="ECO:0000256" key="4">
    <source>
        <dbReference type="ARBA" id="ARBA00023163"/>
    </source>
</evidence>
<dbReference type="AlphaFoldDB" id="A0AAE1MZP3"/>
<keyword evidence="10" id="KW-1185">Reference proteome</keyword>
<dbReference type="Pfam" id="PF01486">
    <property type="entry name" value="K-box"/>
    <property type="match status" value="1"/>
</dbReference>
<dbReference type="InterPro" id="IPR033896">
    <property type="entry name" value="MEF2-like_N"/>
</dbReference>
<feature type="domain" description="K-box" evidence="8">
    <location>
        <begin position="88"/>
        <end position="178"/>
    </location>
</feature>
<dbReference type="EMBL" id="JAWXYG010000002">
    <property type="protein sequence ID" value="KAK4280284.1"/>
    <property type="molecule type" value="Genomic_DNA"/>
</dbReference>
<dbReference type="GO" id="GO:0046983">
    <property type="term" value="F:protein dimerization activity"/>
    <property type="evidence" value="ECO:0007669"/>
    <property type="project" value="InterPro"/>
</dbReference>
<dbReference type="SUPFAM" id="SSF55455">
    <property type="entry name" value="SRF-like"/>
    <property type="match status" value="1"/>
</dbReference>
<dbReference type="GO" id="GO:0000977">
    <property type="term" value="F:RNA polymerase II transcription regulatory region sequence-specific DNA binding"/>
    <property type="evidence" value="ECO:0007669"/>
    <property type="project" value="InterPro"/>
</dbReference>
<evidence type="ECO:0000259" key="8">
    <source>
        <dbReference type="PROSITE" id="PS51297"/>
    </source>
</evidence>
<dbReference type="PROSITE" id="PS00350">
    <property type="entry name" value="MADS_BOX_1"/>
    <property type="match status" value="1"/>
</dbReference>
<dbReference type="PANTHER" id="PTHR48019">
    <property type="entry name" value="SERUM RESPONSE FACTOR HOMOLOG"/>
    <property type="match status" value="1"/>
</dbReference>
<evidence type="ECO:0000259" key="7">
    <source>
        <dbReference type="PROSITE" id="PS50066"/>
    </source>
</evidence>